<dbReference type="Proteomes" id="UP000244240">
    <property type="component" value="Unassembled WGS sequence"/>
</dbReference>
<dbReference type="AlphaFoldDB" id="A0A2T6C4P0"/>
<comment type="caution">
    <text evidence="1">The sequence shown here is derived from an EMBL/GenBank/DDBJ whole genome shotgun (WGS) entry which is preliminary data.</text>
</comment>
<dbReference type="RefSeq" id="WP_108022096.1">
    <property type="nucleotide sequence ID" value="NZ_QBKR01000004.1"/>
</dbReference>
<reference evidence="1 2" key="1">
    <citation type="submission" date="2018-04" db="EMBL/GenBank/DDBJ databases">
        <title>Genomic Encyclopedia of Archaeal and Bacterial Type Strains, Phase II (KMG-II): from individual species to whole genera.</title>
        <authorList>
            <person name="Goeker M."/>
        </authorList>
    </citation>
    <scope>NUCLEOTIDE SEQUENCE [LARGE SCALE GENOMIC DNA]</scope>
    <source>
        <strain evidence="1 2">DSM 45787</strain>
    </source>
</reference>
<dbReference type="Gene3D" id="1.20.1500.10">
    <property type="entry name" value="YheA/YmcA-like"/>
    <property type="match status" value="1"/>
</dbReference>
<dbReference type="Pfam" id="PF06133">
    <property type="entry name" value="Com_YlbF"/>
    <property type="match status" value="1"/>
</dbReference>
<proteinExistence type="predicted"/>
<dbReference type="OrthoDB" id="9811402at2"/>
<dbReference type="InterPro" id="IPR023378">
    <property type="entry name" value="YheA/YmcA-like_dom_sf"/>
</dbReference>
<protein>
    <submittedName>
        <fullName evidence="1">Cell fate (Sporulation/competence/biofilm development) regulator YlbF (YheA/YmcA/DUF963 family)</fullName>
    </submittedName>
</protein>
<dbReference type="EMBL" id="QBKR01000004">
    <property type="protein sequence ID" value="PTX63265.1"/>
    <property type="molecule type" value="Genomic_DNA"/>
</dbReference>
<dbReference type="InterPro" id="IPR010368">
    <property type="entry name" value="Com_YlbF"/>
</dbReference>
<organism evidence="1 2">
    <name type="scientific">Melghirimyces profundicolus</name>
    <dbReference type="NCBI Taxonomy" id="1242148"/>
    <lineage>
        <taxon>Bacteria</taxon>
        <taxon>Bacillati</taxon>
        <taxon>Bacillota</taxon>
        <taxon>Bacilli</taxon>
        <taxon>Bacillales</taxon>
        <taxon>Thermoactinomycetaceae</taxon>
        <taxon>Melghirimyces</taxon>
    </lineage>
</organism>
<sequence>MSVEHPYDKAYELARALRRSNEMKALAKAWEKISRDPEQRQTMERFRELSMELQTLQMQGRTPGEEKEEELNRLMEEMRSNPELREYLEAERRFGQLMSDINRILGGPVEEIYKN</sequence>
<dbReference type="SUPFAM" id="SSF158622">
    <property type="entry name" value="YheA/YmcA-like"/>
    <property type="match status" value="1"/>
</dbReference>
<name>A0A2T6C4P0_9BACL</name>
<keyword evidence="2" id="KW-1185">Reference proteome</keyword>
<evidence type="ECO:0000313" key="2">
    <source>
        <dbReference type="Proteomes" id="UP000244240"/>
    </source>
</evidence>
<gene>
    <name evidence="1" type="ORF">C8P63_104110</name>
</gene>
<evidence type="ECO:0000313" key="1">
    <source>
        <dbReference type="EMBL" id="PTX63265.1"/>
    </source>
</evidence>
<accession>A0A2T6C4P0</accession>